<sequence length="25" mass="2945">MTGPEQTKKVQERKKLKLNVLTNFL</sequence>
<reference evidence="1" key="2">
    <citation type="journal article" date="2015" name="Data Brief">
        <title>Shoot transcriptome of the giant reed, Arundo donax.</title>
        <authorList>
            <person name="Barrero R.A."/>
            <person name="Guerrero F.D."/>
            <person name="Moolhuijzen P."/>
            <person name="Goolsby J.A."/>
            <person name="Tidwell J."/>
            <person name="Bellgard S.E."/>
            <person name="Bellgard M.I."/>
        </authorList>
    </citation>
    <scope>NUCLEOTIDE SEQUENCE</scope>
    <source>
        <tissue evidence="1">Shoot tissue taken approximately 20 cm above the soil surface</tissue>
    </source>
</reference>
<dbReference type="AlphaFoldDB" id="A0A0A9A5J9"/>
<protein>
    <submittedName>
        <fullName evidence="1">Uncharacterized protein</fullName>
    </submittedName>
</protein>
<reference evidence="1" key="1">
    <citation type="submission" date="2014-09" db="EMBL/GenBank/DDBJ databases">
        <authorList>
            <person name="Magalhaes I.L.F."/>
            <person name="Oliveira U."/>
            <person name="Santos F.R."/>
            <person name="Vidigal T.H.D.A."/>
            <person name="Brescovit A.D."/>
            <person name="Santos A.J."/>
        </authorList>
    </citation>
    <scope>NUCLEOTIDE SEQUENCE</scope>
    <source>
        <tissue evidence="1">Shoot tissue taken approximately 20 cm above the soil surface</tissue>
    </source>
</reference>
<name>A0A0A9A5J9_ARUDO</name>
<organism evidence="1">
    <name type="scientific">Arundo donax</name>
    <name type="common">Giant reed</name>
    <name type="synonym">Donax arundinaceus</name>
    <dbReference type="NCBI Taxonomy" id="35708"/>
    <lineage>
        <taxon>Eukaryota</taxon>
        <taxon>Viridiplantae</taxon>
        <taxon>Streptophyta</taxon>
        <taxon>Embryophyta</taxon>
        <taxon>Tracheophyta</taxon>
        <taxon>Spermatophyta</taxon>
        <taxon>Magnoliopsida</taxon>
        <taxon>Liliopsida</taxon>
        <taxon>Poales</taxon>
        <taxon>Poaceae</taxon>
        <taxon>PACMAD clade</taxon>
        <taxon>Arundinoideae</taxon>
        <taxon>Arundineae</taxon>
        <taxon>Arundo</taxon>
    </lineage>
</organism>
<proteinExistence type="predicted"/>
<accession>A0A0A9A5J9</accession>
<evidence type="ECO:0000313" key="1">
    <source>
        <dbReference type="EMBL" id="JAD42317.1"/>
    </source>
</evidence>
<dbReference type="EMBL" id="GBRH01255578">
    <property type="protein sequence ID" value="JAD42317.1"/>
    <property type="molecule type" value="Transcribed_RNA"/>
</dbReference>